<protein>
    <recommendedName>
        <fullName evidence="3">N-acetyltransferase domain-containing protein</fullName>
    </recommendedName>
</protein>
<gene>
    <name evidence="4" type="ORF">S40285_02798</name>
</gene>
<feature type="region of interest" description="Disordered" evidence="1">
    <location>
        <begin position="59"/>
        <end position="84"/>
    </location>
</feature>
<dbReference type="OMA" id="GPMFADD"/>
<keyword evidence="2" id="KW-0812">Transmembrane</keyword>
<feature type="domain" description="N-acetyltransferase" evidence="3">
    <location>
        <begin position="184"/>
        <end position="277"/>
    </location>
</feature>
<evidence type="ECO:0000259" key="3">
    <source>
        <dbReference type="Pfam" id="PF00583"/>
    </source>
</evidence>
<feature type="transmembrane region" description="Helical" evidence="2">
    <location>
        <begin position="127"/>
        <end position="149"/>
    </location>
</feature>
<dbReference type="GO" id="GO:0016747">
    <property type="term" value="F:acyltransferase activity, transferring groups other than amino-acyl groups"/>
    <property type="evidence" value="ECO:0007669"/>
    <property type="project" value="InterPro"/>
</dbReference>
<name>A0A084QDB6_STAC4</name>
<keyword evidence="2" id="KW-0472">Membrane</keyword>
<evidence type="ECO:0000313" key="4">
    <source>
        <dbReference type="EMBL" id="KFA61951.1"/>
    </source>
</evidence>
<dbReference type="InterPro" id="IPR016181">
    <property type="entry name" value="Acyl_CoA_acyltransferase"/>
</dbReference>
<dbReference type="EMBL" id="KL660823">
    <property type="protein sequence ID" value="KFA61951.1"/>
    <property type="molecule type" value="Genomic_DNA"/>
</dbReference>
<dbReference type="Pfam" id="PF00583">
    <property type="entry name" value="Acetyltransf_1"/>
    <property type="match status" value="1"/>
</dbReference>
<evidence type="ECO:0000256" key="1">
    <source>
        <dbReference type="SAM" id="MobiDB-lite"/>
    </source>
</evidence>
<dbReference type="AlphaFoldDB" id="A0A084QDB6"/>
<dbReference type="InParanoid" id="A0A084QDB6"/>
<accession>A0A084QDB6</accession>
<dbReference type="Proteomes" id="UP000028524">
    <property type="component" value="Unassembled WGS sequence"/>
</dbReference>
<evidence type="ECO:0000256" key="2">
    <source>
        <dbReference type="SAM" id="Phobius"/>
    </source>
</evidence>
<dbReference type="OrthoDB" id="5343688at2759"/>
<dbReference type="Gene3D" id="3.40.630.30">
    <property type="match status" value="1"/>
</dbReference>
<organism evidence="4 5">
    <name type="scientific">Stachybotrys chlorohalonatus (strain IBT 40285)</name>
    <dbReference type="NCBI Taxonomy" id="1283841"/>
    <lineage>
        <taxon>Eukaryota</taxon>
        <taxon>Fungi</taxon>
        <taxon>Dikarya</taxon>
        <taxon>Ascomycota</taxon>
        <taxon>Pezizomycotina</taxon>
        <taxon>Sordariomycetes</taxon>
        <taxon>Hypocreomycetidae</taxon>
        <taxon>Hypocreales</taxon>
        <taxon>Stachybotryaceae</taxon>
        <taxon>Stachybotrys</taxon>
    </lineage>
</organism>
<dbReference type="InterPro" id="IPR000182">
    <property type="entry name" value="GNAT_dom"/>
</dbReference>
<proteinExistence type="predicted"/>
<evidence type="ECO:0000313" key="5">
    <source>
        <dbReference type="Proteomes" id="UP000028524"/>
    </source>
</evidence>
<dbReference type="HOGENOM" id="CLU_040076_1_0_1"/>
<reference evidence="4 5" key="1">
    <citation type="journal article" date="2014" name="BMC Genomics">
        <title>Comparative genome sequencing reveals chemotype-specific gene clusters in the toxigenic black mold Stachybotrys.</title>
        <authorList>
            <person name="Semeiks J."/>
            <person name="Borek D."/>
            <person name="Otwinowski Z."/>
            <person name="Grishin N.V."/>
        </authorList>
    </citation>
    <scope>NUCLEOTIDE SEQUENCE [LARGE SCALE GENOMIC DNA]</scope>
    <source>
        <strain evidence="4 5">IBT 40285</strain>
    </source>
</reference>
<sequence length="327" mass="36418">MAAHQVHFAAVRELDLSSCQYPNISDRINSVPAIKTSAAFFTFLRANLAINPSVMSSNPNTPQMEPWLPQAPLPSSQPSAADSQPVPLDDIPPLYLEPLEREEEKAAGLRLIAESVSQMSQQTARTLVFHPICLAALTGALSVVHQYSYKSKKDLGMAIVLFCGVIASYLTAIRFVASRYLSESEKIGWEWLQDKRSGQQDVMIGARFDKNIVGALVLKLEPNVAPMTGKKKTRAVGQKGGQGVIRAWTTQHKHRGQGVGRDLLYEAIRVTKERYGKDAEVGFAQEHVNSVMVLPEIFNKPFRQQEKQATRTLHDVLTQWEVSRKKR</sequence>
<keyword evidence="5" id="KW-1185">Reference proteome</keyword>
<feature type="transmembrane region" description="Helical" evidence="2">
    <location>
        <begin position="155"/>
        <end position="177"/>
    </location>
</feature>
<feature type="compositionally biased region" description="Low complexity" evidence="1">
    <location>
        <begin position="73"/>
        <end position="84"/>
    </location>
</feature>
<keyword evidence="2" id="KW-1133">Transmembrane helix</keyword>
<dbReference type="SUPFAM" id="SSF55729">
    <property type="entry name" value="Acyl-CoA N-acyltransferases (Nat)"/>
    <property type="match status" value="1"/>
</dbReference>